<dbReference type="EMBL" id="FNBA01000002">
    <property type="protein sequence ID" value="SDE74274.1"/>
    <property type="molecule type" value="Genomic_DNA"/>
</dbReference>
<sequence>MKNTTLYILFFVVNLTVYAQVGINTSSPSATLDVVGNVKTDLSLFLENPGEYTQIRDSKLLIKSTTDEVLKYNLLVSKYGPTNYAEYVFKDLSTNGLQDYDTKIATSEYIVTVQGFYFVEAITGNTDIMSHSNIRNNNIEGHQIYAYKNTTTNTWFLRGFINNGTFRSNNGSAYVDSPIDLYLNVIIYRNGFITKEQSGITVDMGNSETGVAPLPSGF</sequence>
<gene>
    <name evidence="1" type="ORF">SAMN05421855_102509</name>
</gene>
<accession>A0A1G7FEG6</accession>
<dbReference type="AlphaFoldDB" id="A0A1G7FEG6"/>
<dbReference type="Proteomes" id="UP000199321">
    <property type="component" value="Unassembled WGS sequence"/>
</dbReference>
<dbReference type="OrthoDB" id="1244544at2"/>
<dbReference type="STRING" id="227084.SAMN05421855_102509"/>
<dbReference type="RefSeq" id="WP_093143118.1">
    <property type="nucleotide sequence ID" value="NZ_BMWO01000002.1"/>
</dbReference>
<proteinExistence type="predicted"/>
<keyword evidence="2" id="KW-1185">Reference proteome</keyword>
<evidence type="ECO:0000313" key="1">
    <source>
        <dbReference type="EMBL" id="SDE74274.1"/>
    </source>
</evidence>
<reference evidence="1 2" key="1">
    <citation type="submission" date="2016-10" db="EMBL/GenBank/DDBJ databases">
        <authorList>
            <person name="de Groot N.N."/>
        </authorList>
    </citation>
    <scope>NUCLEOTIDE SEQUENCE [LARGE SCALE GENOMIC DNA]</scope>
    <source>
        <strain evidence="1 2">DSM 16195</strain>
    </source>
</reference>
<protein>
    <submittedName>
        <fullName evidence="1">Uncharacterized protein</fullName>
    </submittedName>
</protein>
<name>A0A1G7FEG6_9FLAO</name>
<evidence type="ECO:0000313" key="2">
    <source>
        <dbReference type="Proteomes" id="UP000199321"/>
    </source>
</evidence>
<organism evidence="1 2">
    <name type="scientific">Ulvibacter litoralis</name>
    <dbReference type="NCBI Taxonomy" id="227084"/>
    <lineage>
        <taxon>Bacteria</taxon>
        <taxon>Pseudomonadati</taxon>
        <taxon>Bacteroidota</taxon>
        <taxon>Flavobacteriia</taxon>
        <taxon>Flavobacteriales</taxon>
        <taxon>Flavobacteriaceae</taxon>
        <taxon>Ulvibacter</taxon>
    </lineage>
</organism>